<reference evidence="1 2" key="1">
    <citation type="journal article" date="2021" name="Sci. Rep.">
        <title>The genome of the diatom Chaetoceros tenuissimus carries an ancient integrated fragment of an extant virus.</title>
        <authorList>
            <person name="Hongo Y."/>
            <person name="Kimura K."/>
            <person name="Takaki Y."/>
            <person name="Yoshida Y."/>
            <person name="Baba S."/>
            <person name="Kobayashi G."/>
            <person name="Nagasaki K."/>
            <person name="Hano T."/>
            <person name="Tomaru Y."/>
        </authorList>
    </citation>
    <scope>NUCLEOTIDE SEQUENCE [LARGE SCALE GENOMIC DNA]</scope>
    <source>
        <strain evidence="1 2">NIES-3715</strain>
    </source>
</reference>
<organism evidence="1 2">
    <name type="scientific">Chaetoceros tenuissimus</name>
    <dbReference type="NCBI Taxonomy" id="426638"/>
    <lineage>
        <taxon>Eukaryota</taxon>
        <taxon>Sar</taxon>
        <taxon>Stramenopiles</taxon>
        <taxon>Ochrophyta</taxon>
        <taxon>Bacillariophyta</taxon>
        <taxon>Coscinodiscophyceae</taxon>
        <taxon>Chaetocerotophycidae</taxon>
        <taxon>Chaetocerotales</taxon>
        <taxon>Chaetocerotaceae</taxon>
        <taxon>Chaetoceros</taxon>
    </lineage>
</organism>
<dbReference type="InterPro" id="IPR026906">
    <property type="entry name" value="LRR_5"/>
</dbReference>
<dbReference type="Proteomes" id="UP001054902">
    <property type="component" value="Unassembled WGS sequence"/>
</dbReference>
<keyword evidence="2" id="KW-1185">Reference proteome</keyword>
<comment type="caution">
    <text evidence="1">The sequence shown here is derived from an EMBL/GenBank/DDBJ whole genome shotgun (WGS) entry which is preliminary data.</text>
</comment>
<dbReference type="EMBL" id="BLLK01000057">
    <property type="protein sequence ID" value="GFH56956.1"/>
    <property type="molecule type" value="Genomic_DNA"/>
</dbReference>
<dbReference type="Pfam" id="PF13306">
    <property type="entry name" value="LRR_5"/>
    <property type="match status" value="1"/>
</dbReference>
<sequence length="281" mass="32954">MRLQRGFTNKEWKEIGEKYKDGGVHMYRGKKTFFWNGEKLWEEVEDEDPEEEGWPRVHDYEERESWQVLVVLPGVTVIPNRTFYECRNIETVIMSDTVRRIEWSAFHCCFSLKFVRLSRSLEFIGHYAFYACRSLVSIFIPPLCRDIGDYALCECEKLIILGIPQHVQLGEKVIAATSLIKKSPIENRHGYYDRNNENEVVRWVKSINNEEVYALHRACASFNPLSEIIHDLVKRQGIEAMRMKNAMDVTPSQYLEANTFADISEKEIINRYILDVMGEVI</sequence>
<proteinExistence type="predicted"/>
<evidence type="ECO:0000313" key="1">
    <source>
        <dbReference type="EMBL" id="GFH56956.1"/>
    </source>
</evidence>
<dbReference type="AlphaFoldDB" id="A0AAD3HB83"/>
<protein>
    <recommendedName>
        <fullName evidence="3">Leucine-rich repeat domain-containing protein</fullName>
    </recommendedName>
</protein>
<dbReference type="InterPro" id="IPR032675">
    <property type="entry name" value="LRR_dom_sf"/>
</dbReference>
<accession>A0AAD3HB83</accession>
<evidence type="ECO:0000313" key="2">
    <source>
        <dbReference type="Proteomes" id="UP001054902"/>
    </source>
</evidence>
<gene>
    <name evidence="1" type="ORF">CTEN210_13432</name>
</gene>
<name>A0AAD3HB83_9STRA</name>
<dbReference type="InterPro" id="IPR053139">
    <property type="entry name" value="Surface_bspA-like"/>
</dbReference>
<dbReference type="SUPFAM" id="SSF52058">
    <property type="entry name" value="L domain-like"/>
    <property type="match status" value="1"/>
</dbReference>
<dbReference type="PANTHER" id="PTHR45661:SF3">
    <property type="entry name" value="IG-LIKE DOMAIN-CONTAINING PROTEIN"/>
    <property type="match status" value="1"/>
</dbReference>
<evidence type="ECO:0008006" key="3">
    <source>
        <dbReference type="Google" id="ProtNLM"/>
    </source>
</evidence>
<dbReference type="PANTHER" id="PTHR45661">
    <property type="entry name" value="SURFACE ANTIGEN"/>
    <property type="match status" value="1"/>
</dbReference>
<dbReference type="Gene3D" id="3.80.10.10">
    <property type="entry name" value="Ribonuclease Inhibitor"/>
    <property type="match status" value="1"/>
</dbReference>